<evidence type="ECO:0000256" key="1">
    <source>
        <dbReference type="SAM" id="Phobius"/>
    </source>
</evidence>
<dbReference type="GO" id="GO:0019843">
    <property type="term" value="F:rRNA binding"/>
    <property type="evidence" value="ECO:0007669"/>
    <property type="project" value="TreeGrafter"/>
</dbReference>
<keyword evidence="1" id="KW-0812">Transmembrane</keyword>
<dbReference type="GO" id="GO:0000028">
    <property type="term" value="P:ribosomal small subunit assembly"/>
    <property type="evidence" value="ECO:0007669"/>
    <property type="project" value="TreeGrafter"/>
</dbReference>
<keyword evidence="1" id="KW-1133">Transmembrane helix</keyword>
<dbReference type="InterPro" id="IPR006073">
    <property type="entry name" value="GTP-bd"/>
</dbReference>
<dbReference type="PANTHER" id="PTHR42698">
    <property type="entry name" value="GTPASE ERA"/>
    <property type="match status" value="1"/>
</dbReference>
<dbReference type="GO" id="GO:0043024">
    <property type="term" value="F:ribosomal small subunit binding"/>
    <property type="evidence" value="ECO:0007669"/>
    <property type="project" value="TreeGrafter"/>
</dbReference>
<evidence type="ECO:0000259" key="2">
    <source>
        <dbReference type="Pfam" id="PF01926"/>
    </source>
</evidence>
<dbReference type="EMBL" id="HBIR01042113">
    <property type="protein sequence ID" value="CAE0575030.1"/>
    <property type="molecule type" value="Transcribed_RNA"/>
</dbReference>
<feature type="transmembrane region" description="Helical" evidence="1">
    <location>
        <begin position="437"/>
        <end position="455"/>
    </location>
</feature>
<dbReference type="Pfam" id="PF01926">
    <property type="entry name" value="MMR_HSR1"/>
    <property type="match status" value="1"/>
</dbReference>
<dbReference type="SUPFAM" id="SSF52540">
    <property type="entry name" value="P-loop containing nucleoside triphosphate hydrolases"/>
    <property type="match status" value="1"/>
</dbReference>
<dbReference type="AlphaFoldDB" id="A0A7S3WS20"/>
<accession>A0A7S3WS20</accession>
<proteinExistence type="predicted"/>
<dbReference type="GO" id="GO:0005525">
    <property type="term" value="F:GTP binding"/>
    <property type="evidence" value="ECO:0007669"/>
    <property type="project" value="InterPro"/>
</dbReference>
<dbReference type="InterPro" id="IPR005662">
    <property type="entry name" value="GTPase_Era-like"/>
</dbReference>
<feature type="domain" description="G" evidence="2">
    <location>
        <begin position="82"/>
        <end position="228"/>
    </location>
</feature>
<organism evidence="3">
    <name type="scientific">Emiliania huxleyi</name>
    <name type="common">Coccolithophore</name>
    <name type="synonym">Pontosphaera huxleyi</name>
    <dbReference type="NCBI Taxonomy" id="2903"/>
    <lineage>
        <taxon>Eukaryota</taxon>
        <taxon>Haptista</taxon>
        <taxon>Haptophyta</taxon>
        <taxon>Prymnesiophyceae</taxon>
        <taxon>Isochrysidales</taxon>
        <taxon>Noelaerhabdaceae</taxon>
        <taxon>Emiliania</taxon>
    </lineage>
</organism>
<sequence length="501" mass="54622">MMSWAASPQRKGKEAANAAMDAALSVNERILRDIAACYAEPGAGETAEPQLDPAALQPGKDKLMAICSKLGLSCIAPRRKINVMIVGNHSAGKSSYINWYCCEHVQTTAVAIETSGFSFCTSGKKRETLRGKATLQLFEHLRHDLKGFFPAIYPGLSTEVSTSKERCFNLVTFIDTPGLVDGSFHYPFPVEDIIVAMARHTDLIYVLFDPIGQALCDRTMNVIERLNEQHATKMRYFLSKADTVPLERDRQKVIVQITQNLSSRIRNKHAFELPSLYIPDKSSTGSESIDNNIERTCDEIESAVHQNVQNNLDKLGEDCQLIDETICSLLKQDDVARAHNRRAALYGYALLALSLQPLLFALAFALDKMALPPLGQLRLVAPQAHAIAIAVGVALVDSPPPAALALRPDSAADGAAAPEADRPSLGGAAGLLSLQQFLGGCAALFVALQLASLLVRRYRPAYSSRTRASLVATRSFVSSDLRERKARLYKSYLDQCSSGVS</sequence>
<evidence type="ECO:0000313" key="3">
    <source>
        <dbReference type="EMBL" id="CAE0575030.1"/>
    </source>
</evidence>
<keyword evidence="1" id="KW-0472">Membrane</keyword>
<feature type="transmembrane region" description="Helical" evidence="1">
    <location>
        <begin position="345"/>
        <end position="365"/>
    </location>
</feature>
<dbReference type="PANTHER" id="PTHR42698:SF2">
    <property type="entry name" value="GTPASE ERA-LIKE, CHLOROPLASTIC"/>
    <property type="match status" value="1"/>
</dbReference>
<dbReference type="Gene3D" id="3.40.50.300">
    <property type="entry name" value="P-loop containing nucleotide triphosphate hydrolases"/>
    <property type="match status" value="1"/>
</dbReference>
<dbReference type="InterPro" id="IPR027417">
    <property type="entry name" value="P-loop_NTPase"/>
</dbReference>
<name>A0A7S3WS20_EMIHU</name>
<gene>
    <name evidence="3" type="ORF">EHUX00137_LOCUS32862</name>
</gene>
<reference evidence="3" key="1">
    <citation type="submission" date="2021-01" db="EMBL/GenBank/DDBJ databases">
        <authorList>
            <person name="Corre E."/>
            <person name="Pelletier E."/>
            <person name="Niang G."/>
            <person name="Scheremetjew M."/>
            <person name="Finn R."/>
            <person name="Kale V."/>
            <person name="Holt S."/>
            <person name="Cochrane G."/>
            <person name="Meng A."/>
            <person name="Brown T."/>
            <person name="Cohen L."/>
        </authorList>
    </citation>
    <scope>NUCLEOTIDE SEQUENCE</scope>
    <source>
        <strain evidence="3">379</strain>
    </source>
</reference>
<protein>
    <recommendedName>
        <fullName evidence="2">G domain-containing protein</fullName>
    </recommendedName>
</protein>